<keyword evidence="1" id="KW-0472">Membrane</keyword>
<accession>A0AAU9BVH9</accession>
<organism evidence="2 3">
    <name type="scientific">Methylomarinovum caldicuralii</name>
    <dbReference type="NCBI Taxonomy" id="438856"/>
    <lineage>
        <taxon>Bacteria</taxon>
        <taxon>Pseudomonadati</taxon>
        <taxon>Pseudomonadota</taxon>
        <taxon>Gammaproteobacteria</taxon>
        <taxon>Methylococcales</taxon>
        <taxon>Methylothermaceae</taxon>
        <taxon>Methylomarinovum</taxon>
    </lineage>
</organism>
<dbReference type="KEGG" id="mcau:MIT9_P2337"/>
<gene>
    <name evidence="2" type="ORF">MIT9_P2337</name>
</gene>
<dbReference type="EMBL" id="AP024714">
    <property type="protein sequence ID" value="BCX82751.1"/>
    <property type="molecule type" value="Genomic_DNA"/>
</dbReference>
<reference evidence="3" key="1">
    <citation type="journal article" date="2024" name="Int. J. Syst. Evol. Microbiol.">
        <title>Methylomarinovum tepidoasis sp. nov., a moderately thermophilic methanotroph of the family Methylothermaceae isolated from a deep-sea hydrothermal field.</title>
        <authorList>
            <person name="Hirayama H."/>
            <person name="Takaki Y."/>
            <person name="Abe M."/>
            <person name="Miyazaki M."/>
            <person name="Uematsu K."/>
            <person name="Matsui Y."/>
            <person name="Takai K."/>
        </authorList>
    </citation>
    <scope>NUCLEOTIDE SEQUENCE [LARGE SCALE GENOMIC DNA]</scope>
    <source>
        <strain evidence="3">IT-9</strain>
    </source>
</reference>
<dbReference type="InterPro" id="IPR045584">
    <property type="entry name" value="Pilin-like"/>
</dbReference>
<evidence type="ECO:0000313" key="3">
    <source>
        <dbReference type="Proteomes" id="UP001321825"/>
    </source>
</evidence>
<keyword evidence="3" id="KW-1185">Reference proteome</keyword>
<dbReference type="SUPFAM" id="SSF54523">
    <property type="entry name" value="Pili subunits"/>
    <property type="match status" value="1"/>
</dbReference>
<dbReference type="AlphaFoldDB" id="A0AAU9BVH9"/>
<dbReference type="PROSITE" id="PS00409">
    <property type="entry name" value="PROKAR_NTER_METHYL"/>
    <property type="match status" value="1"/>
</dbReference>
<dbReference type="RefSeq" id="WP_317705138.1">
    <property type="nucleotide sequence ID" value="NZ_AP024714.1"/>
</dbReference>
<evidence type="ECO:0000313" key="2">
    <source>
        <dbReference type="EMBL" id="BCX82751.1"/>
    </source>
</evidence>
<keyword evidence="1" id="KW-0812">Transmembrane</keyword>
<evidence type="ECO:0008006" key="4">
    <source>
        <dbReference type="Google" id="ProtNLM"/>
    </source>
</evidence>
<name>A0AAU9BVH9_9GAMM</name>
<proteinExistence type="predicted"/>
<feature type="transmembrane region" description="Helical" evidence="1">
    <location>
        <begin position="12"/>
        <end position="33"/>
    </location>
</feature>
<keyword evidence="1" id="KW-1133">Transmembrane helix</keyword>
<dbReference type="Proteomes" id="UP001321825">
    <property type="component" value="Chromosome"/>
</dbReference>
<sequence>MRTQVTFTRQTGLTLLELVVSLLVMTILTSVAITSVSGIQEQARYEKTVRLLEEFRKAIVGDDDWSKGIRAYAFDMGTLPPNLRALIVPQSPAWRIVTVNAGTDSQFYMGRGWRGPYLYASSSPDDPDALRDSWGGVTNPTYDNDQYYGWVVSPLSPTTSMRIESYGSDSQDGPSNNCGQDTSYQDDCLIDITENTWKVSLPQITLHFLDTTTTTALTNVTTCLQVYYRSPAVALGVVSVTSDPTPLAVTSKPQYRSPPFNFSAGPSVPAGQNYIALFRCNSLGVITNLNNIYPSGRRPLAVDMRPGSTIPVIDW</sequence>
<evidence type="ECO:0000256" key="1">
    <source>
        <dbReference type="SAM" id="Phobius"/>
    </source>
</evidence>
<protein>
    <recommendedName>
        <fullName evidence="4">Prepilin-type N-terminal cleavage/methylation domain-containing protein</fullName>
    </recommendedName>
</protein>
<dbReference type="InterPro" id="IPR012902">
    <property type="entry name" value="N_methyl_site"/>
</dbReference>